<evidence type="ECO:0000313" key="3">
    <source>
        <dbReference type="Proteomes" id="UP001597053"/>
    </source>
</evidence>
<reference evidence="3" key="1">
    <citation type="journal article" date="2019" name="Int. J. Syst. Evol. Microbiol.">
        <title>The Global Catalogue of Microorganisms (GCM) 10K type strain sequencing project: providing services to taxonomists for standard genome sequencing and annotation.</title>
        <authorList>
            <consortium name="The Broad Institute Genomics Platform"/>
            <consortium name="The Broad Institute Genome Sequencing Center for Infectious Disease"/>
            <person name="Wu L."/>
            <person name="Ma J."/>
        </authorList>
    </citation>
    <scope>NUCLEOTIDE SEQUENCE [LARGE SCALE GENOMIC DNA]</scope>
    <source>
        <strain evidence="3">JCM 32148</strain>
    </source>
</reference>
<proteinExistence type="predicted"/>
<feature type="region of interest" description="Disordered" evidence="1">
    <location>
        <begin position="1"/>
        <end position="80"/>
    </location>
</feature>
<feature type="non-terminal residue" evidence="2">
    <location>
        <position position="605"/>
    </location>
</feature>
<dbReference type="EMBL" id="JBHTHM010000837">
    <property type="protein sequence ID" value="MFD0785477.1"/>
    <property type="molecule type" value="Genomic_DNA"/>
</dbReference>
<organism evidence="2 3">
    <name type="scientific">Micromonospora azadirachtae</name>
    <dbReference type="NCBI Taxonomy" id="1970735"/>
    <lineage>
        <taxon>Bacteria</taxon>
        <taxon>Bacillati</taxon>
        <taxon>Actinomycetota</taxon>
        <taxon>Actinomycetes</taxon>
        <taxon>Micromonosporales</taxon>
        <taxon>Micromonosporaceae</taxon>
        <taxon>Micromonospora</taxon>
    </lineage>
</organism>
<feature type="non-terminal residue" evidence="2">
    <location>
        <position position="1"/>
    </location>
</feature>
<protein>
    <submittedName>
        <fullName evidence="2">Uncharacterized protein</fullName>
    </submittedName>
</protein>
<accession>A0ABW3A3S1</accession>
<dbReference type="Proteomes" id="UP001597053">
    <property type="component" value="Unassembled WGS sequence"/>
</dbReference>
<gene>
    <name evidence="2" type="ORF">ACFQZ8_16330</name>
</gene>
<comment type="caution">
    <text evidence="2">The sequence shown here is derived from an EMBL/GenBank/DDBJ whole genome shotgun (WGS) entry which is preliminary data.</text>
</comment>
<feature type="compositionally biased region" description="Low complexity" evidence="1">
    <location>
        <begin position="24"/>
        <end position="46"/>
    </location>
</feature>
<evidence type="ECO:0000256" key="1">
    <source>
        <dbReference type="SAM" id="MobiDB-lite"/>
    </source>
</evidence>
<evidence type="ECO:0000313" key="2">
    <source>
        <dbReference type="EMBL" id="MFD0785477.1"/>
    </source>
</evidence>
<keyword evidence="3" id="KW-1185">Reference proteome</keyword>
<name>A0ABW3A3S1_9ACTN</name>
<sequence length="605" mass="63749">VPPVTTEVPAGPASVTVVSSDVTGPAPVSESPAAPASVPEGPASVPEEPASIPEDPASIPEEPASVPEDPADDGPQPPWYIEHGATGAMSIQSAGYADPGRVAEQIVAALPVDAPNATVAESENLRDGVRTRLTALLGIDGHPSATSDGQSASAVTPAVLVDLAAADSNVDRWDKLLREGWTGVIDGRLVWIKPRLHAARSVSARPGQGTKFEVAFNSTAASSARQQTKPNEVGTGPDLILGLPRKFQFMPVGVPVEAEYATSHSVSTSDRVISGRKLFFNGGPSYASGLAVDVFVDGRHWGDTHRLDSDDGMLVVKFPEQYVGRDQRPRGDVTVDADGQARPGPATAHDVLNAIDFTPTVAALHRQLRDHDLPADTVATLSQHVTQQLLNERTARGRSRWLLNGGDMSEQLTVPIGVVREFRGYVTVELVVRRLQRLGEVDGVTVRDDLGAAQGDSETRSGSYSFGLSFRAVPSGLTADASGTSRGGIGPTAGLEWGRSTAQDVGGGAMNHTVLVRSAEHTRYAADVSVSVRVDSSTHRIPWFDARVMAEFGVPTTEAEAFERRHHGSPLPSTAEPFWYGAAVPTVTPTAPVNAEVVTRRLGAP</sequence>